<reference evidence="2 3" key="1">
    <citation type="submission" date="2016-10" db="EMBL/GenBank/DDBJ databases">
        <authorList>
            <person name="de Groot N.N."/>
        </authorList>
    </citation>
    <scope>NUCLEOTIDE SEQUENCE [LARGE SCALE GENOMIC DNA]</scope>
    <source>
        <strain evidence="2 3">DSM 5522</strain>
    </source>
</reference>
<gene>
    <name evidence="2" type="ORF">SAMN05216249_12527</name>
</gene>
<accession>A0A1I1AIJ3</accession>
<evidence type="ECO:0008006" key="4">
    <source>
        <dbReference type="Google" id="ProtNLM"/>
    </source>
</evidence>
<keyword evidence="1" id="KW-0732">Signal</keyword>
<evidence type="ECO:0000313" key="3">
    <source>
        <dbReference type="Proteomes" id="UP000198838"/>
    </source>
</evidence>
<dbReference type="AlphaFoldDB" id="A0A1I1AIJ3"/>
<sequence>MKRNSIKKLLTLMLAFVMAFTLYLPAAAEEQQPTEPVTQNTITVSVKVRTTALNEKTLTSNEKVTLPAGSTALDAIRAVYGGLHLKTTVKDGVTYYEDGMLKWHTSQWGNYLTAVKVPGHSNTNKYFGDNGTPSTWHISSGEGYKFIGNLNDLEDDLYGEGNINSTFTNKVNENGYLSEKDYNKYAGWMIIINKSTDNLGCDQVLKNNDKVDLNFTMFMGFDLGQKSWAENAQGQWVEKPAWTIYSFENNEFPIIL</sequence>
<organism evidence="2 3">
    <name type="scientific">Acetitomaculum ruminis DSM 5522</name>
    <dbReference type="NCBI Taxonomy" id="1120918"/>
    <lineage>
        <taxon>Bacteria</taxon>
        <taxon>Bacillati</taxon>
        <taxon>Bacillota</taxon>
        <taxon>Clostridia</taxon>
        <taxon>Lachnospirales</taxon>
        <taxon>Lachnospiraceae</taxon>
        <taxon>Acetitomaculum</taxon>
    </lineage>
</organism>
<proteinExistence type="predicted"/>
<dbReference type="EMBL" id="FOJY01000025">
    <property type="protein sequence ID" value="SFB36153.1"/>
    <property type="molecule type" value="Genomic_DNA"/>
</dbReference>
<protein>
    <recommendedName>
        <fullName evidence="4">DUF4430 domain-containing protein</fullName>
    </recommendedName>
</protein>
<name>A0A1I1AIJ3_9FIRM</name>
<keyword evidence="3" id="KW-1185">Reference proteome</keyword>
<evidence type="ECO:0000313" key="2">
    <source>
        <dbReference type="EMBL" id="SFB36153.1"/>
    </source>
</evidence>
<evidence type="ECO:0000256" key="1">
    <source>
        <dbReference type="SAM" id="SignalP"/>
    </source>
</evidence>
<feature type="signal peptide" evidence="1">
    <location>
        <begin position="1"/>
        <end position="28"/>
    </location>
</feature>
<dbReference type="Proteomes" id="UP000198838">
    <property type="component" value="Unassembled WGS sequence"/>
</dbReference>
<feature type="chain" id="PRO_5011732787" description="DUF4430 domain-containing protein" evidence="1">
    <location>
        <begin position="29"/>
        <end position="256"/>
    </location>
</feature>